<evidence type="ECO:0000256" key="1">
    <source>
        <dbReference type="ARBA" id="ARBA00011353"/>
    </source>
</evidence>
<dbReference type="Pfam" id="PF00385">
    <property type="entry name" value="Chromo"/>
    <property type="match status" value="1"/>
</dbReference>
<keyword evidence="4" id="KW-0808">Transferase</keyword>
<evidence type="ECO:0000256" key="11">
    <source>
        <dbReference type="ARBA" id="ARBA00022842"/>
    </source>
</evidence>
<feature type="domain" description="Integrase catalytic" evidence="23">
    <location>
        <begin position="1203"/>
        <end position="1368"/>
    </location>
</feature>
<protein>
    <recommendedName>
        <fullName evidence="2">RNA-directed DNA polymerase</fullName>
        <ecNumber evidence="2">2.7.7.49</ecNumber>
    </recommendedName>
</protein>
<keyword evidence="15" id="KW-0239">DNA-directed DNA polymerase</keyword>
<dbReference type="PROSITE" id="PS50994">
    <property type="entry name" value="INTEGRASE"/>
    <property type="match status" value="1"/>
</dbReference>
<dbReference type="Pfam" id="PF03732">
    <property type="entry name" value="Retrotrans_gag"/>
    <property type="match status" value="1"/>
</dbReference>
<dbReference type="Proteomes" id="UP000249056">
    <property type="component" value="Unassembled WGS sequence"/>
</dbReference>
<evidence type="ECO:0000256" key="14">
    <source>
        <dbReference type="ARBA" id="ARBA00022918"/>
    </source>
</evidence>
<dbReference type="InterPro" id="IPR021109">
    <property type="entry name" value="Peptidase_aspartic_dom_sf"/>
</dbReference>
<evidence type="ECO:0000256" key="13">
    <source>
        <dbReference type="ARBA" id="ARBA00022908"/>
    </source>
</evidence>
<proteinExistence type="predicted"/>
<dbReference type="GO" id="GO:0005634">
    <property type="term" value="C:nucleus"/>
    <property type="evidence" value="ECO:0007669"/>
    <property type="project" value="UniProtKB-ARBA"/>
</dbReference>
<evidence type="ECO:0000256" key="19">
    <source>
        <dbReference type="SAM" id="MobiDB-lite"/>
    </source>
</evidence>
<keyword evidence="18" id="KW-0863">Zinc-finger</keyword>
<keyword evidence="25" id="KW-1185">Reference proteome</keyword>
<keyword evidence="10" id="KW-0378">Hydrolase</keyword>
<keyword evidence="3" id="KW-0645">Protease</keyword>
<evidence type="ECO:0000256" key="7">
    <source>
        <dbReference type="ARBA" id="ARBA00022723"/>
    </source>
</evidence>
<dbReference type="GO" id="GO:0004190">
    <property type="term" value="F:aspartic-type endopeptidase activity"/>
    <property type="evidence" value="ECO:0007669"/>
    <property type="project" value="UniProtKB-KW"/>
</dbReference>
<feature type="domain" description="Reverse transcriptase" evidence="22">
    <location>
        <begin position="678"/>
        <end position="857"/>
    </location>
</feature>
<evidence type="ECO:0000256" key="2">
    <source>
        <dbReference type="ARBA" id="ARBA00012493"/>
    </source>
</evidence>
<evidence type="ECO:0000256" key="16">
    <source>
        <dbReference type="ARBA" id="ARBA00023125"/>
    </source>
</evidence>
<organism evidence="24 25">
    <name type="scientific">Monilinia fructigena</name>
    <dbReference type="NCBI Taxonomy" id="38457"/>
    <lineage>
        <taxon>Eukaryota</taxon>
        <taxon>Fungi</taxon>
        <taxon>Dikarya</taxon>
        <taxon>Ascomycota</taxon>
        <taxon>Pezizomycotina</taxon>
        <taxon>Leotiomycetes</taxon>
        <taxon>Helotiales</taxon>
        <taxon>Sclerotiniaceae</taxon>
        <taxon>Monilinia</taxon>
    </lineage>
</organism>
<dbReference type="InterPro" id="IPR041588">
    <property type="entry name" value="Integrase_H2C2"/>
</dbReference>
<dbReference type="PROSITE" id="PS50158">
    <property type="entry name" value="ZF_CCHC"/>
    <property type="match status" value="1"/>
</dbReference>
<feature type="region of interest" description="Disordered" evidence="19">
    <location>
        <begin position="570"/>
        <end position="601"/>
    </location>
</feature>
<dbReference type="CDD" id="cd01647">
    <property type="entry name" value="RT_LTR"/>
    <property type="match status" value="1"/>
</dbReference>
<name>A0A395ILS8_9HELO</name>
<evidence type="ECO:0000256" key="4">
    <source>
        <dbReference type="ARBA" id="ARBA00022679"/>
    </source>
</evidence>
<dbReference type="FunFam" id="3.10.20.370:FF:000003">
    <property type="entry name" value="Transposon Tf2-6 polyprotein"/>
    <property type="match status" value="1"/>
</dbReference>
<dbReference type="InterPro" id="IPR012337">
    <property type="entry name" value="RNaseH-like_sf"/>
</dbReference>
<dbReference type="PANTHER" id="PTHR37984:SF5">
    <property type="entry name" value="PROTEIN NYNRIN-LIKE"/>
    <property type="match status" value="1"/>
</dbReference>
<dbReference type="EMBL" id="QKRW01000055">
    <property type="protein sequence ID" value="RAL59339.1"/>
    <property type="molecule type" value="Genomic_DNA"/>
</dbReference>
<dbReference type="Gene3D" id="3.10.10.10">
    <property type="entry name" value="HIV Type 1 Reverse Transcriptase, subunit A, domain 1"/>
    <property type="match status" value="1"/>
</dbReference>
<dbReference type="Gene3D" id="3.30.70.270">
    <property type="match status" value="1"/>
</dbReference>
<dbReference type="Gene3D" id="2.40.50.40">
    <property type="match status" value="1"/>
</dbReference>
<comment type="subunit">
    <text evidence="1">Component of the NuA4 histone acetyltransferase complex.</text>
</comment>
<evidence type="ECO:0000259" key="23">
    <source>
        <dbReference type="PROSITE" id="PS50994"/>
    </source>
</evidence>
<dbReference type="OrthoDB" id="3563554at2759"/>
<evidence type="ECO:0000256" key="5">
    <source>
        <dbReference type="ARBA" id="ARBA00022695"/>
    </source>
</evidence>
<dbReference type="InterPro" id="IPR041373">
    <property type="entry name" value="RT_RNaseH"/>
</dbReference>
<keyword evidence="14" id="KW-0695">RNA-directed DNA polymerase</keyword>
<evidence type="ECO:0000259" key="21">
    <source>
        <dbReference type="PROSITE" id="PS50158"/>
    </source>
</evidence>
<keyword evidence="11" id="KW-0460">Magnesium</keyword>
<feature type="compositionally biased region" description="Polar residues" evidence="19">
    <location>
        <begin position="213"/>
        <end position="225"/>
    </location>
</feature>
<feature type="compositionally biased region" description="Basic and acidic residues" evidence="19">
    <location>
        <begin position="251"/>
        <end position="264"/>
    </location>
</feature>
<evidence type="ECO:0000259" key="20">
    <source>
        <dbReference type="PROSITE" id="PS50013"/>
    </source>
</evidence>
<dbReference type="SMART" id="SM00298">
    <property type="entry name" value="CHROMO"/>
    <property type="match status" value="1"/>
</dbReference>
<comment type="caution">
    <text evidence="24">The sequence shown here is derived from an EMBL/GenBank/DDBJ whole genome shotgun (WGS) entry which is preliminary data.</text>
</comment>
<dbReference type="GO" id="GO:0006338">
    <property type="term" value="P:chromatin remodeling"/>
    <property type="evidence" value="ECO:0007669"/>
    <property type="project" value="UniProtKB-ARBA"/>
</dbReference>
<keyword evidence="12" id="KW-0694">RNA-binding</keyword>
<dbReference type="InterPro" id="IPR001878">
    <property type="entry name" value="Znf_CCHC"/>
</dbReference>
<accession>A0A395ILS8</accession>
<dbReference type="CDD" id="cd09274">
    <property type="entry name" value="RNase_HI_RT_Ty3"/>
    <property type="match status" value="1"/>
</dbReference>
<dbReference type="PANTHER" id="PTHR37984">
    <property type="entry name" value="PROTEIN CBG26694"/>
    <property type="match status" value="1"/>
</dbReference>
<dbReference type="FunFam" id="3.30.420.10:FF:000032">
    <property type="entry name" value="Retrovirus-related Pol polyprotein from transposon 297-like Protein"/>
    <property type="match status" value="1"/>
</dbReference>
<dbReference type="SUPFAM" id="SSF54160">
    <property type="entry name" value="Chromo domain-like"/>
    <property type="match status" value="1"/>
</dbReference>
<dbReference type="Pfam" id="PF13650">
    <property type="entry name" value="Asp_protease_2"/>
    <property type="match status" value="1"/>
</dbReference>
<keyword evidence="18" id="KW-0862">Zinc</keyword>
<evidence type="ECO:0000259" key="22">
    <source>
        <dbReference type="PROSITE" id="PS50878"/>
    </source>
</evidence>
<feature type="compositionally biased region" description="Polar residues" evidence="19">
    <location>
        <begin position="1"/>
        <end position="14"/>
    </location>
</feature>
<dbReference type="InterPro" id="IPR056924">
    <property type="entry name" value="SH3_Tf2-1"/>
</dbReference>
<feature type="region of interest" description="Disordered" evidence="19">
    <location>
        <begin position="1561"/>
        <end position="1586"/>
    </location>
</feature>
<sequence>MAANSSSRSQQAPASNFDDVEMTDAPKEITINETLKIALPDKYQGSRQELDTFLLQLEIYFRFNQDKFTEKESKSIWAVSYLRGEAGKWIQPYLRDYFEHDDRERMQPTRTIFDSFEGFKTEIRRIFGNSNELEVAEDKIFNLKQTGSALKYATEFRRYAGTTKWDEVAIMSHYRKGLKPEVRLELDREGEDDDLNGLIKSSIDADDRLYRYKQTQRSYKPQTNHRQGRYRKNEGRPRYSTQSYGDPMELDATHHRNENDDPEKRRRRENNLCFECGKAGHRAADCRSKKTGGKKGNFKPKFGKGQLNATFVSQEHPAKTEETETFTSEEFRKLLDELPRNQEGMNAVDLWEQEYYRTPSPSVTEECIKEEIPADHAMMSWTACYDKFCGIHRSDKEATGWFPKKRKTRNQQSKETDKKQVTQQLNATGQAGQIYCKVKINGQIQQAMIDSGATGNFIAPEAAKYLGVPLQKKQKPYQLQLVDGQLAGSDGNVSQETRPVQMNINQHSEVIQLDVVPLGQQQIILGMPWLKAHNPRIDWSQETVTFDQCKCGQGDTLEASARRNTRQGELNANNFGDVGHPVQGPPLRAKASTPPLQMQKPTTRQEIAIKAEELMIPEQYKKYEHVFKEPGIHEALPEHKPWDHEIILEEGKMPVHTPIYSMSADELKTLREYIDDNLAKGWIRESTSQVASPTMWVPKKDGTKRLVVDYRKLNTLTKKDRYPLPLATELRDRLGGATIFTKMDLRNGYHLIRMKEGEEWKTAFKTRYGLYEYQVMPFGLTNAPATFMRLMNNVLSPYLDTCCICYLDDILVYSNNESQHIKDVSSILESLAKADLLCKPSKCEFHVKETEFLGFTVSNQGLKMSKDKVKAVLEWKQPNPRSKKYNPSWDLKDQGSFEWTAKAQESFETLKQAVAEEPILLTFDPEKQIIVETDSSDFAIGAVLSQPGQNEKYQPIAFYSRKLSPAELNYEIYDKELLAIVDAFREWRVYLEGSKYTVQVYTDHKNLVYFTTTKQLNRRQVRWSETMANYNFKISYVKGSENARADALSRKPEYQENKSYESYAIFKKEGESLVYNAPQLAATHILEDNHLRIKIQSHYDKDATAIRIRKTIEPGFTIENETIYFHGKVYIPSQMTKEFVTEQHGLPAHGHQGIARTFARIREISYFPRMRTIVEEVVGNCDTCIRNKSSRHAPYGQLQTPDMPSQPWKSITWDFVVKLPLSKDPTTGIEYDAILNVVDRLTKFAYMIPFKETWDAEQLAYVFLRGIVSIHGVPDEIISDRDKLFTSKFWTTLLALMGIKRKLSTSFHPQTDGQTERTNQTMEAYLRCYVNYRQDNWVELLPMAQFAYNTSETETTKITPARANFGFNPQAYKIPIPQEVNAESAIVQVEQLKDLQEQLALDLRFISSRTAAYYNTKRSMEPTLKEGDKVYLLRRNIETKRPSNKLDHRKLGPFKIDKVIGTVNYRLKLPDTMNIHPVFHISLLEPAPPGAPNAPFTEIEPVNPNAIYDVETILDCKYIRNKVKYLIKWLDYPHSENTWELKEDLSCPEKLRAFHLKYPHLPIKPQDPHRTTQAKKDRRSRRKKNQ</sequence>
<dbReference type="PROSITE" id="PS50013">
    <property type="entry name" value="CHROMO_2"/>
    <property type="match status" value="1"/>
</dbReference>
<dbReference type="Gene3D" id="3.10.20.370">
    <property type="match status" value="1"/>
</dbReference>
<dbReference type="InterPro" id="IPR050951">
    <property type="entry name" value="Retrovirus_Pol_polyprotein"/>
</dbReference>
<keyword evidence="5" id="KW-0548">Nucleotidyltransferase</keyword>
<dbReference type="CDD" id="cd00024">
    <property type="entry name" value="CD_CSD"/>
    <property type="match status" value="1"/>
</dbReference>
<keyword evidence="17" id="KW-0233">DNA recombination</keyword>
<feature type="region of interest" description="Disordered" evidence="19">
    <location>
        <begin position="210"/>
        <end position="266"/>
    </location>
</feature>
<dbReference type="InterPro" id="IPR000953">
    <property type="entry name" value="Chromo/chromo_shadow_dom"/>
</dbReference>
<keyword evidence="16" id="KW-0238">DNA-binding</keyword>
<dbReference type="InterPro" id="IPR036397">
    <property type="entry name" value="RNaseH_sf"/>
</dbReference>
<evidence type="ECO:0000256" key="6">
    <source>
        <dbReference type="ARBA" id="ARBA00022722"/>
    </source>
</evidence>
<dbReference type="GO" id="GO:0008270">
    <property type="term" value="F:zinc ion binding"/>
    <property type="evidence" value="ECO:0007669"/>
    <property type="project" value="UniProtKB-KW"/>
</dbReference>
<dbReference type="Gene3D" id="3.30.420.10">
    <property type="entry name" value="Ribonuclease H-like superfamily/Ribonuclease H"/>
    <property type="match status" value="1"/>
</dbReference>
<dbReference type="InterPro" id="IPR036875">
    <property type="entry name" value="Znf_CCHC_sf"/>
</dbReference>
<dbReference type="GO" id="GO:0003964">
    <property type="term" value="F:RNA-directed DNA polymerase activity"/>
    <property type="evidence" value="ECO:0007669"/>
    <property type="project" value="UniProtKB-KW"/>
</dbReference>
<dbReference type="SUPFAM" id="SSF56672">
    <property type="entry name" value="DNA/RNA polymerases"/>
    <property type="match status" value="1"/>
</dbReference>
<dbReference type="Gene3D" id="2.40.70.10">
    <property type="entry name" value="Acid Proteases"/>
    <property type="match status" value="1"/>
</dbReference>
<dbReference type="Pfam" id="PF17917">
    <property type="entry name" value="RT_RNaseH"/>
    <property type="match status" value="1"/>
</dbReference>
<dbReference type="GO" id="GO:0003677">
    <property type="term" value="F:DNA binding"/>
    <property type="evidence" value="ECO:0007669"/>
    <property type="project" value="UniProtKB-KW"/>
</dbReference>
<evidence type="ECO:0000256" key="10">
    <source>
        <dbReference type="ARBA" id="ARBA00022801"/>
    </source>
</evidence>
<dbReference type="SUPFAM" id="SSF50630">
    <property type="entry name" value="Acid proteases"/>
    <property type="match status" value="1"/>
</dbReference>
<dbReference type="Pfam" id="PF17921">
    <property type="entry name" value="Integrase_H2C2"/>
    <property type="match status" value="1"/>
</dbReference>
<dbReference type="InterPro" id="IPR043128">
    <property type="entry name" value="Rev_trsase/Diguanyl_cyclase"/>
</dbReference>
<dbReference type="InterPro" id="IPR043502">
    <property type="entry name" value="DNA/RNA_pol_sf"/>
</dbReference>
<evidence type="ECO:0000256" key="12">
    <source>
        <dbReference type="ARBA" id="ARBA00022884"/>
    </source>
</evidence>
<evidence type="ECO:0000256" key="8">
    <source>
        <dbReference type="ARBA" id="ARBA00022750"/>
    </source>
</evidence>
<dbReference type="GO" id="GO:0003723">
    <property type="term" value="F:RNA binding"/>
    <property type="evidence" value="ECO:0007669"/>
    <property type="project" value="UniProtKB-KW"/>
</dbReference>
<dbReference type="InterPro" id="IPR016197">
    <property type="entry name" value="Chromo-like_dom_sf"/>
</dbReference>
<dbReference type="Pfam" id="PF00078">
    <property type="entry name" value="RVT_1"/>
    <property type="match status" value="1"/>
</dbReference>
<evidence type="ECO:0000256" key="9">
    <source>
        <dbReference type="ARBA" id="ARBA00022759"/>
    </source>
</evidence>
<dbReference type="SUPFAM" id="SSF53098">
    <property type="entry name" value="Ribonuclease H-like"/>
    <property type="match status" value="1"/>
</dbReference>
<dbReference type="CDD" id="cd00303">
    <property type="entry name" value="retropepsin_like"/>
    <property type="match status" value="1"/>
</dbReference>
<dbReference type="GO" id="GO:0004519">
    <property type="term" value="F:endonuclease activity"/>
    <property type="evidence" value="ECO:0007669"/>
    <property type="project" value="UniProtKB-KW"/>
</dbReference>
<keyword evidence="8" id="KW-0064">Aspartyl protease</keyword>
<dbReference type="SMART" id="SM00343">
    <property type="entry name" value="ZnF_C2HC"/>
    <property type="match status" value="1"/>
</dbReference>
<dbReference type="GO" id="GO:0006508">
    <property type="term" value="P:proteolysis"/>
    <property type="evidence" value="ECO:0007669"/>
    <property type="project" value="UniProtKB-KW"/>
</dbReference>
<dbReference type="EC" id="2.7.7.49" evidence="2"/>
<keyword evidence="9" id="KW-0255">Endonuclease</keyword>
<keyword evidence="7" id="KW-0479">Metal-binding</keyword>
<dbReference type="Pfam" id="PF00098">
    <property type="entry name" value="zf-CCHC"/>
    <property type="match status" value="1"/>
</dbReference>
<dbReference type="GO" id="GO:0006310">
    <property type="term" value="P:DNA recombination"/>
    <property type="evidence" value="ECO:0007669"/>
    <property type="project" value="UniProtKB-KW"/>
</dbReference>
<dbReference type="InterPro" id="IPR005162">
    <property type="entry name" value="Retrotrans_gag_dom"/>
</dbReference>
<dbReference type="PROSITE" id="PS50878">
    <property type="entry name" value="RT_POL"/>
    <property type="match status" value="1"/>
</dbReference>
<dbReference type="Gene3D" id="1.10.340.70">
    <property type="match status" value="1"/>
</dbReference>
<keyword evidence="6" id="KW-0540">Nuclease</keyword>
<evidence type="ECO:0000256" key="18">
    <source>
        <dbReference type="PROSITE-ProRule" id="PRU00047"/>
    </source>
</evidence>
<dbReference type="GO" id="GO:0015074">
    <property type="term" value="P:DNA integration"/>
    <property type="evidence" value="ECO:0007669"/>
    <property type="project" value="UniProtKB-KW"/>
</dbReference>
<feature type="region of interest" description="Disordered" evidence="19">
    <location>
        <begin position="1"/>
        <end position="23"/>
    </location>
</feature>
<reference evidence="24 25" key="1">
    <citation type="submission" date="2018-06" db="EMBL/GenBank/DDBJ databases">
        <title>Genome Sequence of the Brown Rot Fungal Pathogen Monilinia fructigena.</title>
        <authorList>
            <person name="Landi L."/>
            <person name="De Miccolis Angelini R.M."/>
            <person name="Pollastro S."/>
            <person name="Abate D."/>
            <person name="Faretra F."/>
            <person name="Romanazzi G."/>
        </authorList>
    </citation>
    <scope>NUCLEOTIDE SEQUENCE [LARGE SCALE GENOMIC DNA]</scope>
    <source>
        <strain evidence="24 25">Mfrg269</strain>
    </source>
</reference>
<evidence type="ECO:0000256" key="17">
    <source>
        <dbReference type="ARBA" id="ARBA00023172"/>
    </source>
</evidence>
<keyword evidence="13" id="KW-0229">DNA integration</keyword>
<feature type="domain" description="CCHC-type" evidence="21">
    <location>
        <begin position="273"/>
        <end position="288"/>
    </location>
</feature>
<evidence type="ECO:0000313" key="24">
    <source>
        <dbReference type="EMBL" id="RAL59339.1"/>
    </source>
</evidence>
<dbReference type="InterPro" id="IPR001584">
    <property type="entry name" value="Integrase_cat-core"/>
</dbReference>
<dbReference type="InterPro" id="IPR023780">
    <property type="entry name" value="Chromo_domain"/>
</dbReference>
<dbReference type="Pfam" id="PF24626">
    <property type="entry name" value="SH3_Tf2-1"/>
    <property type="match status" value="1"/>
</dbReference>
<gene>
    <name evidence="24" type="ORF">DID88_006944</name>
</gene>
<dbReference type="InterPro" id="IPR000477">
    <property type="entry name" value="RT_dom"/>
</dbReference>
<feature type="compositionally biased region" description="Basic residues" evidence="19">
    <location>
        <begin position="1572"/>
        <end position="1586"/>
    </location>
</feature>
<evidence type="ECO:0000256" key="3">
    <source>
        <dbReference type="ARBA" id="ARBA00022670"/>
    </source>
</evidence>
<dbReference type="SUPFAM" id="SSF57756">
    <property type="entry name" value="Retrovirus zinc finger-like domains"/>
    <property type="match status" value="1"/>
</dbReference>
<evidence type="ECO:0000256" key="15">
    <source>
        <dbReference type="ARBA" id="ARBA00022932"/>
    </source>
</evidence>
<dbReference type="GO" id="GO:0003887">
    <property type="term" value="F:DNA-directed DNA polymerase activity"/>
    <property type="evidence" value="ECO:0007669"/>
    <property type="project" value="UniProtKB-KW"/>
</dbReference>
<evidence type="ECO:0000313" key="25">
    <source>
        <dbReference type="Proteomes" id="UP000249056"/>
    </source>
</evidence>
<feature type="domain" description="Chromo" evidence="20">
    <location>
        <begin position="1508"/>
        <end position="1566"/>
    </location>
</feature>
<feature type="region of interest" description="Disordered" evidence="19">
    <location>
        <begin position="400"/>
        <end position="420"/>
    </location>
</feature>